<gene>
    <name evidence="2" type="ORF">AA0228_1687</name>
</gene>
<dbReference type="EMBL" id="BAQW01000006">
    <property type="protein sequence ID" value="GBR12346.1"/>
    <property type="molecule type" value="Genomic_DNA"/>
</dbReference>
<name>A0ABQ0QBV2_9PROT</name>
<reference evidence="2" key="1">
    <citation type="submission" date="2013-04" db="EMBL/GenBank/DDBJ databases">
        <title>The genome sequencing project of 58 acetic acid bacteria.</title>
        <authorList>
            <person name="Okamoto-Kainuma A."/>
            <person name="Ishikawa M."/>
            <person name="Umino S."/>
            <person name="Koizumi Y."/>
            <person name="Shiwa Y."/>
            <person name="Yoshikawa H."/>
            <person name="Matsutani M."/>
            <person name="Matsushita K."/>
        </authorList>
    </citation>
    <scope>NUCLEOTIDE SEQUENCE</scope>
    <source>
        <strain evidence="2">NRIC 0228</strain>
    </source>
</reference>
<evidence type="ECO:0000313" key="3">
    <source>
        <dbReference type="Proteomes" id="UP001061070"/>
    </source>
</evidence>
<protein>
    <recommendedName>
        <fullName evidence="1">Glycosyltransferase 61 catalytic domain-containing protein</fullName>
    </recommendedName>
</protein>
<evidence type="ECO:0000259" key="1">
    <source>
        <dbReference type="Pfam" id="PF04577"/>
    </source>
</evidence>
<dbReference type="InterPro" id="IPR049625">
    <property type="entry name" value="Glyco_transf_61_cat"/>
</dbReference>
<sequence>MTMFSEAMKCKSNSKDNQDYTIEGLPDIRVVPNALYLPKNPHRDQGYFGIFDRYGRLVNECSMFWHKDNILSSHPRETKISQLWDYHEIDSAVYCGYIGLHYGHVLLDFVSRLWFIKQNLLLPKKYLIHSHYTKEEILSKSWFCELIALIGIDPNDIILFDIPIKIKTLYAPNPGCEADSYVYTGFTDFCNQVGDDAIQGIDKIDYPVYLSRRKLSYGSLCLDNEDYIVDYLIQRGVKEIFPERLSIREQISIFSGKYPVLGISGSAFHTSVFSRKPKAVGIHFGPALTETFFAIDRANHADIDYFYAKHMHSVEPSRPGFPRTIKIENPEKFMSEVFECWEIKVKNIPVSSEKKSSLQGDEFFIQDHAAKWIKIMKHNGEIVSDSSFGEDRISCMAKIIQNENGAFIMADHSIGFPIFAADKADGQRSIAVKIDGAHIMLDDGRYLRSPAIGDYTPVDFTGNSPSSWEKFTLHPTK</sequence>
<comment type="caution">
    <text evidence="2">The sequence shown here is derived from an EMBL/GenBank/DDBJ whole genome shotgun (WGS) entry which is preliminary data.</text>
</comment>
<dbReference type="Pfam" id="PF04577">
    <property type="entry name" value="Glyco_transf_61"/>
    <property type="match status" value="1"/>
</dbReference>
<evidence type="ECO:0000313" key="2">
    <source>
        <dbReference type="EMBL" id="GBR12346.1"/>
    </source>
</evidence>
<dbReference type="Proteomes" id="UP001061070">
    <property type="component" value="Unassembled WGS sequence"/>
</dbReference>
<proteinExistence type="predicted"/>
<keyword evidence="3" id="KW-1185">Reference proteome</keyword>
<feature type="domain" description="Glycosyltransferase 61 catalytic" evidence="1">
    <location>
        <begin position="102"/>
        <end position="279"/>
    </location>
</feature>
<accession>A0ABQ0QBV2</accession>
<organism evidence="2 3">
    <name type="scientific">Gluconobacter frateurii NRIC 0228</name>
    <dbReference type="NCBI Taxonomy" id="1307946"/>
    <lineage>
        <taxon>Bacteria</taxon>
        <taxon>Pseudomonadati</taxon>
        <taxon>Pseudomonadota</taxon>
        <taxon>Alphaproteobacteria</taxon>
        <taxon>Acetobacterales</taxon>
        <taxon>Acetobacteraceae</taxon>
        <taxon>Gluconobacter</taxon>
    </lineage>
</organism>